<comment type="caution">
    <text evidence="4">The sequence shown here is derived from an EMBL/GenBank/DDBJ whole genome shotgun (WGS) entry which is preliminary data.</text>
</comment>
<evidence type="ECO:0000256" key="1">
    <source>
        <dbReference type="SAM" id="Phobius"/>
    </source>
</evidence>
<proteinExistence type="predicted"/>
<organism evidence="4 5">
    <name type="scientific">Oceanobacillus chungangensis</name>
    <dbReference type="NCBI Taxonomy" id="1229152"/>
    <lineage>
        <taxon>Bacteria</taxon>
        <taxon>Bacillati</taxon>
        <taxon>Bacillota</taxon>
        <taxon>Bacilli</taxon>
        <taxon>Bacillales</taxon>
        <taxon>Bacillaceae</taxon>
        <taxon>Oceanobacillus</taxon>
    </lineage>
</organism>
<keyword evidence="1" id="KW-0812">Transmembrane</keyword>
<protein>
    <recommendedName>
        <fullName evidence="6">DUF1648 domain-containing protein</fullName>
    </recommendedName>
</protein>
<dbReference type="Pfam" id="PF07853">
    <property type="entry name" value="DUF1648"/>
    <property type="match status" value="1"/>
</dbReference>
<dbReference type="InterPro" id="IPR043831">
    <property type="entry name" value="DUF5808"/>
</dbReference>
<feature type="transmembrane region" description="Helical" evidence="1">
    <location>
        <begin position="267"/>
        <end position="288"/>
    </location>
</feature>
<dbReference type="AlphaFoldDB" id="A0A3D8PP71"/>
<dbReference type="PIRSF" id="PIRSF032908">
    <property type="entry name" value="UCP032908"/>
    <property type="match status" value="1"/>
</dbReference>
<evidence type="ECO:0000313" key="4">
    <source>
        <dbReference type="EMBL" id="RDW17452.1"/>
    </source>
</evidence>
<feature type="domain" description="DUF1648" evidence="2">
    <location>
        <begin position="150"/>
        <end position="198"/>
    </location>
</feature>
<dbReference type="PANTHER" id="PTHR37810:SF9">
    <property type="entry name" value="MEMBRANE PROTEIN"/>
    <property type="match status" value="1"/>
</dbReference>
<gene>
    <name evidence="4" type="ORF">CWR45_12085</name>
</gene>
<evidence type="ECO:0000259" key="2">
    <source>
        <dbReference type="Pfam" id="PF07853"/>
    </source>
</evidence>
<reference evidence="5" key="1">
    <citation type="submission" date="2017-11" db="EMBL/GenBank/DDBJ databases">
        <authorList>
            <person name="Zhu W."/>
        </authorList>
    </citation>
    <scope>NUCLEOTIDE SEQUENCE [LARGE SCALE GENOMIC DNA]</scope>
    <source>
        <strain evidence="5">CAU 1051</strain>
    </source>
</reference>
<dbReference type="Pfam" id="PF19124">
    <property type="entry name" value="DUF5808"/>
    <property type="match status" value="1"/>
</dbReference>
<accession>A0A3D8PP71</accession>
<keyword evidence="1" id="KW-1133">Transmembrane helix</keyword>
<dbReference type="RefSeq" id="WP_115750136.1">
    <property type="nucleotide sequence ID" value="NZ_PIOD01000012.1"/>
</dbReference>
<feature type="transmembrane region" description="Helical" evidence="1">
    <location>
        <begin position="6"/>
        <end position="26"/>
    </location>
</feature>
<feature type="transmembrane region" description="Helical" evidence="1">
    <location>
        <begin position="348"/>
        <end position="367"/>
    </location>
</feature>
<name>A0A3D8PP71_9BACI</name>
<evidence type="ECO:0008006" key="6">
    <source>
        <dbReference type="Google" id="ProtNLM"/>
    </source>
</evidence>
<dbReference type="InterPro" id="IPR012867">
    <property type="entry name" value="DUF1648"/>
</dbReference>
<evidence type="ECO:0000259" key="3">
    <source>
        <dbReference type="Pfam" id="PF19124"/>
    </source>
</evidence>
<dbReference type="OrthoDB" id="157646at2"/>
<dbReference type="PANTHER" id="PTHR37810">
    <property type="entry name" value="IMMUNITY PROTEIN SDPI"/>
    <property type="match status" value="1"/>
</dbReference>
<dbReference type="Proteomes" id="UP000256520">
    <property type="component" value="Unassembled WGS sequence"/>
</dbReference>
<feature type="transmembrane region" description="Helical" evidence="1">
    <location>
        <begin position="237"/>
        <end position="261"/>
    </location>
</feature>
<dbReference type="GO" id="GO:0009636">
    <property type="term" value="P:response to toxic substance"/>
    <property type="evidence" value="ECO:0007669"/>
    <property type="project" value="TreeGrafter"/>
</dbReference>
<feature type="transmembrane region" description="Helical" evidence="1">
    <location>
        <begin position="191"/>
        <end position="212"/>
    </location>
</feature>
<evidence type="ECO:0000313" key="5">
    <source>
        <dbReference type="Proteomes" id="UP000256520"/>
    </source>
</evidence>
<feature type="transmembrane region" description="Helical" evidence="1">
    <location>
        <begin position="83"/>
        <end position="105"/>
    </location>
</feature>
<sequence length="369" mass="42954">MNTMPLLLLLAIFIPVFLMMMLTPYLTRKTESFGVTIPEEIYSSKQLKSMRKNYLFLTGMLSFIILLMFSFLGLTVVNDEQSFSILLTIGIVFYIIVSFIIYLTFHRRMKVLKKNSNWAINKSQQVFINTGFRNQRLTHSNYWFLISFVISIAVIIITFQRYDLIPEQIPMQYNFTGEVTNWVDKSYRSVLSMPIMQLYLMLLFLFVNTMIAKSKQQINAEKPEESMRQNIIFRRRWSLYIIVTGTLLTVMFSFIQLSFIYPINQQVITIVPLLFSFIMIIWAIVLSITTGQGGSRVKSQMGKNGNVIDRDDDKYWKLGQFYYNKNDPAFMLEKRFGIGWTINLARPLAWIIILIIIGLAIGIPLLLAG</sequence>
<dbReference type="InterPro" id="IPR014574">
    <property type="entry name" value="UCP032908"/>
</dbReference>
<feature type="transmembrane region" description="Helical" evidence="1">
    <location>
        <begin position="142"/>
        <end position="162"/>
    </location>
</feature>
<keyword evidence="1" id="KW-0472">Membrane</keyword>
<feature type="domain" description="DUF5808" evidence="3">
    <location>
        <begin position="325"/>
        <end position="350"/>
    </location>
</feature>
<dbReference type="EMBL" id="PIOD01000012">
    <property type="protein sequence ID" value="RDW17452.1"/>
    <property type="molecule type" value="Genomic_DNA"/>
</dbReference>
<keyword evidence="5" id="KW-1185">Reference proteome</keyword>
<feature type="transmembrane region" description="Helical" evidence="1">
    <location>
        <begin position="54"/>
        <end position="77"/>
    </location>
</feature>